<evidence type="ECO:0000313" key="9">
    <source>
        <dbReference type="Proteomes" id="UP000324497"/>
    </source>
</evidence>
<dbReference type="InterPro" id="IPR026580">
    <property type="entry name" value="DivIB"/>
</dbReference>
<comment type="function">
    <text evidence="6">Cell division protein that may be involved in stabilizing or promoting the assembly of the division complex.</text>
</comment>
<keyword evidence="6" id="KW-0472">Membrane</keyword>
<dbReference type="GO" id="GO:0005886">
    <property type="term" value="C:plasma membrane"/>
    <property type="evidence" value="ECO:0007669"/>
    <property type="project" value="UniProtKB-SubCell"/>
</dbReference>
<protein>
    <recommendedName>
        <fullName evidence="6">Cell division protein DivIB</fullName>
    </recommendedName>
</protein>
<keyword evidence="9" id="KW-1185">Reference proteome</keyword>
<evidence type="ECO:0000256" key="6">
    <source>
        <dbReference type="HAMAP-Rule" id="MF_00912"/>
    </source>
</evidence>
<dbReference type="HAMAP" id="MF_00912">
    <property type="entry name" value="DivIB"/>
    <property type="match status" value="1"/>
</dbReference>
<comment type="subcellular location">
    <subcellularLocation>
        <location evidence="6">Cell membrane</location>
        <topology evidence="6">Single-pass type II membrane protein</topology>
    </subcellularLocation>
    <text evidence="6">Localizes to the division septum.</text>
</comment>
<keyword evidence="4 6" id="KW-1133">Transmembrane helix</keyword>
<proteinExistence type="inferred from homology"/>
<sequence>MAGKKKNKQIIKTSVPLTPWEKAQIERKQQNSRKRFDFLHKKRIGNKLPELVALHHKRLKRALILNLLGFTILLLGSLYFISPYSKITEVDVLGLSPKLEKQVIKFSGLKSGDYVVGAFLKQKKLEKQLRKKMPEVKQVNFSITGRNVQFKLIFNRNLGYVEKNNQFYRLGLNGKISHLAHSSPQGNTPLYVGFADQNLLKTTVQQVQLLSPKIVRAISEIHAEPTKTDQQKLHLYMNDGNQVLATTTSFARKMKYYPEIKAQTSGKVMIDLQVGAFSYQLN</sequence>
<keyword evidence="5 6" id="KW-0131">Cell cycle</keyword>
<dbReference type="Pfam" id="PF03799">
    <property type="entry name" value="FtsQ_DivIB_C"/>
    <property type="match status" value="1"/>
</dbReference>
<evidence type="ECO:0000313" key="8">
    <source>
        <dbReference type="EMBL" id="AUJ32344.1"/>
    </source>
</evidence>
<comment type="similarity">
    <text evidence="6">Belongs to the FtsQ/DivIB family. DivIB subfamily.</text>
</comment>
<dbReference type="Proteomes" id="UP000324497">
    <property type="component" value="Chromosome"/>
</dbReference>
<dbReference type="PANTHER" id="PTHR37820:SF1">
    <property type="entry name" value="CELL DIVISION PROTEIN FTSQ"/>
    <property type="match status" value="1"/>
</dbReference>
<evidence type="ECO:0000256" key="2">
    <source>
        <dbReference type="ARBA" id="ARBA00022618"/>
    </source>
</evidence>
<accession>A0A3Q8CGU1</accession>
<gene>
    <name evidence="6" type="primary">divIB</name>
    <name evidence="8" type="ORF">BSQ50_07090</name>
</gene>
<reference evidence="8 9" key="1">
    <citation type="submission" date="2016-11" db="EMBL/GenBank/DDBJ databases">
        <title>Interaction between Lactobacillus species and yeast in water kefir.</title>
        <authorList>
            <person name="Behr J."/>
            <person name="Xu D."/>
            <person name="Vogel R.F."/>
        </authorList>
    </citation>
    <scope>NUCLEOTIDE SEQUENCE [LARGE SCALE GENOMIC DNA]</scope>
    <source>
        <strain evidence="8 9">TMW 1.1827</strain>
    </source>
</reference>
<dbReference type="InterPro" id="IPR005548">
    <property type="entry name" value="Cell_div_FtsQ/DivIB_C"/>
</dbReference>
<dbReference type="AlphaFoldDB" id="A0A3Q8CGU1"/>
<keyword evidence="3 6" id="KW-0812">Transmembrane</keyword>
<evidence type="ECO:0000256" key="4">
    <source>
        <dbReference type="ARBA" id="ARBA00022989"/>
    </source>
</evidence>
<dbReference type="Gene3D" id="3.40.50.10960">
    <property type="match status" value="1"/>
</dbReference>
<organism evidence="8 9">
    <name type="scientific">Liquorilactobacillus nagelii</name>
    <dbReference type="NCBI Taxonomy" id="82688"/>
    <lineage>
        <taxon>Bacteria</taxon>
        <taxon>Bacillati</taxon>
        <taxon>Bacillota</taxon>
        <taxon>Bacilli</taxon>
        <taxon>Lactobacillales</taxon>
        <taxon>Lactobacillaceae</taxon>
        <taxon>Liquorilactobacillus</taxon>
    </lineage>
</organism>
<dbReference type="GO" id="GO:0043093">
    <property type="term" value="P:FtsZ-dependent cytokinesis"/>
    <property type="evidence" value="ECO:0007669"/>
    <property type="project" value="UniProtKB-UniRule"/>
</dbReference>
<evidence type="ECO:0000256" key="5">
    <source>
        <dbReference type="ARBA" id="ARBA00023306"/>
    </source>
</evidence>
<dbReference type="GO" id="GO:0032153">
    <property type="term" value="C:cell division site"/>
    <property type="evidence" value="ECO:0007669"/>
    <property type="project" value="UniProtKB-UniRule"/>
</dbReference>
<evidence type="ECO:0000256" key="3">
    <source>
        <dbReference type="ARBA" id="ARBA00022692"/>
    </source>
</evidence>
<keyword evidence="1 6" id="KW-1003">Cell membrane</keyword>
<dbReference type="KEGG" id="lng:BSQ50_07090"/>
<dbReference type="PANTHER" id="PTHR37820">
    <property type="entry name" value="CELL DIVISION PROTEIN DIVIB"/>
    <property type="match status" value="1"/>
</dbReference>
<feature type="domain" description="Cell division protein FtsQ/DivIB C-terminal" evidence="7">
    <location>
        <begin position="160"/>
        <end position="272"/>
    </location>
</feature>
<name>A0A3Q8CGU1_9LACO</name>
<dbReference type="RefSeq" id="WP_148126798.1">
    <property type="nucleotide sequence ID" value="NZ_CP018180.1"/>
</dbReference>
<dbReference type="EMBL" id="CP018180">
    <property type="protein sequence ID" value="AUJ32344.1"/>
    <property type="molecule type" value="Genomic_DNA"/>
</dbReference>
<dbReference type="InterPro" id="IPR050487">
    <property type="entry name" value="FtsQ_DivIB"/>
</dbReference>
<evidence type="ECO:0000259" key="7">
    <source>
        <dbReference type="Pfam" id="PF03799"/>
    </source>
</evidence>
<keyword evidence="2 6" id="KW-0132">Cell division</keyword>
<feature type="transmembrane region" description="Helical" evidence="6">
    <location>
        <begin position="63"/>
        <end position="81"/>
    </location>
</feature>
<evidence type="ECO:0000256" key="1">
    <source>
        <dbReference type="ARBA" id="ARBA00022475"/>
    </source>
</evidence>